<keyword evidence="1" id="KW-0812">Transmembrane</keyword>
<protein>
    <submittedName>
        <fullName evidence="3">Molybdopterin-binding protein</fullName>
    </submittedName>
</protein>
<feature type="transmembrane region" description="Helical" evidence="1">
    <location>
        <begin position="109"/>
        <end position="128"/>
    </location>
</feature>
<dbReference type="Gene3D" id="3.90.420.10">
    <property type="entry name" value="Oxidoreductase, molybdopterin-binding domain"/>
    <property type="match status" value="1"/>
</dbReference>
<sequence>MSTTAAPPEHATDHARPAEIPRGLAALIGVLAVAAALGVGHLVALVAPGSSPFLAVGDTVIRFSPQWLTEFAKTTFGTADKPILLGGMAVVIAAVAAVAGLLSRRGARPGLAVVVVLGLVGLAVVVASPTFGPLSVLAPLASIVAGVGSFAWLHRLASRSALARSGGPEVSRRSVLIGTAAVGAGAVVAGGGGVLLAPSIDQSRARVTARLAAASLAETAPPVPAGAAFVESGTPPFLTSNAEFYRVDTALSLPLQSEQTWSLRIGGMVDRPLSLNFDDLMARPLVERTITMTCVSNVVGGPYISTADFVGVELRDLLLEAGVQPGADQVLSTSLDGWTAGSPTDVIMEPGRGALVAVGMNGEALPAEHGFPVRLIVPGLYGFLSATKWVTDIELTTFAADQGYWLQRGWGQFAPIKTQSRIDFPKGLSTQPAGRLTVAGIAWSQPTGISRVEVRMDGGEWQDAELAEEVNTRTWRMWRTDFELAPGSHTVQTRATDRNGVTQTEMRADPIPDGASGWPATIFTVA</sequence>
<dbReference type="AlphaFoldDB" id="A0A4Y3WPJ0"/>
<dbReference type="GO" id="GO:0008482">
    <property type="term" value="F:sulfite oxidase activity"/>
    <property type="evidence" value="ECO:0007669"/>
    <property type="project" value="TreeGrafter"/>
</dbReference>
<feature type="transmembrane region" description="Helical" evidence="1">
    <location>
        <begin position="83"/>
        <end position="102"/>
    </location>
</feature>
<dbReference type="SUPFAM" id="SSF56524">
    <property type="entry name" value="Oxidoreductase molybdopterin-binding domain"/>
    <property type="match status" value="1"/>
</dbReference>
<dbReference type="Proteomes" id="UP000320338">
    <property type="component" value="Unassembled WGS sequence"/>
</dbReference>
<evidence type="ECO:0000313" key="4">
    <source>
        <dbReference type="Proteomes" id="UP000320338"/>
    </source>
</evidence>
<accession>A0A4Y3WPJ0</accession>
<dbReference type="PANTHER" id="PTHR19372">
    <property type="entry name" value="SULFITE REDUCTASE"/>
    <property type="match status" value="1"/>
</dbReference>
<evidence type="ECO:0000256" key="1">
    <source>
        <dbReference type="SAM" id="Phobius"/>
    </source>
</evidence>
<keyword evidence="1" id="KW-0472">Membrane</keyword>
<keyword evidence="1" id="KW-1133">Transmembrane helix</keyword>
<dbReference type="SUPFAM" id="SSF81296">
    <property type="entry name" value="E set domains"/>
    <property type="match status" value="1"/>
</dbReference>
<feature type="domain" description="Oxidoreductase molybdopterin-binding" evidence="2">
    <location>
        <begin position="253"/>
        <end position="405"/>
    </location>
</feature>
<proteinExistence type="predicted"/>
<name>A0A4Y3WPJ0_9PSEU</name>
<evidence type="ECO:0000313" key="3">
    <source>
        <dbReference type="EMBL" id="GEC20797.1"/>
    </source>
</evidence>
<feature type="transmembrane region" description="Helical" evidence="1">
    <location>
        <begin position="24"/>
        <end position="47"/>
    </location>
</feature>
<reference evidence="3 4" key="1">
    <citation type="submission" date="2019-06" db="EMBL/GenBank/DDBJ databases">
        <title>Whole genome shotgun sequence of Pseudonocardia hydrocarbonoxydans NBRC 14498.</title>
        <authorList>
            <person name="Hosoyama A."/>
            <person name="Uohara A."/>
            <person name="Ohji S."/>
            <person name="Ichikawa N."/>
        </authorList>
    </citation>
    <scope>NUCLEOTIDE SEQUENCE [LARGE SCALE GENOMIC DNA]</scope>
    <source>
        <strain evidence="3 4">NBRC 14498</strain>
    </source>
</reference>
<dbReference type="Gene3D" id="2.60.40.650">
    <property type="match status" value="1"/>
</dbReference>
<dbReference type="RefSeq" id="WP_370467355.1">
    <property type="nucleotide sequence ID" value="NZ_BAAARZ010000018.1"/>
</dbReference>
<dbReference type="GO" id="GO:0043546">
    <property type="term" value="F:molybdopterin cofactor binding"/>
    <property type="evidence" value="ECO:0007669"/>
    <property type="project" value="TreeGrafter"/>
</dbReference>
<dbReference type="Pfam" id="PF00174">
    <property type="entry name" value="Oxidored_molyb"/>
    <property type="match status" value="1"/>
</dbReference>
<dbReference type="InterPro" id="IPR014756">
    <property type="entry name" value="Ig_E-set"/>
</dbReference>
<dbReference type="GO" id="GO:0006790">
    <property type="term" value="P:sulfur compound metabolic process"/>
    <property type="evidence" value="ECO:0007669"/>
    <property type="project" value="TreeGrafter"/>
</dbReference>
<keyword evidence="4" id="KW-1185">Reference proteome</keyword>
<dbReference type="InterPro" id="IPR036374">
    <property type="entry name" value="OxRdtase_Mopterin-bd_sf"/>
</dbReference>
<evidence type="ECO:0000259" key="2">
    <source>
        <dbReference type="Pfam" id="PF00174"/>
    </source>
</evidence>
<dbReference type="InterPro" id="IPR000572">
    <property type="entry name" value="OxRdtase_Mopterin-bd_dom"/>
</dbReference>
<dbReference type="GO" id="GO:0020037">
    <property type="term" value="F:heme binding"/>
    <property type="evidence" value="ECO:0007669"/>
    <property type="project" value="TreeGrafter"/>
</dbReference>
<gene>
    <name evidence="3" type="ORF">PHY01_30800</name>
</gene>
<feature type="transmembrane region" description="Helical" evidence="1">
    <location>
        <begin position="134"/>
        <end position="153"/>
    </location>
</feature>
<feature type="transmembrane region" description="Helical" evidence="1">
    <location>
        <begin position="174"/>
        <end position="197"/>
    </location>
</feature>
<dbReference type="EMBL" id="BJNG01000025">
    <property type="protein sequence ID" value="GEC20797.1"/>
    <property type="molecule type" value="Genomic_DNA"/>
</dbReference>
<comment type="caution">
    <text evidence="3">The sequence shown here is derived from an EMBL/GenBank/DDBJ whole genome shotgun (WGS) entry which is preliminary data.</text>
</comment>
<dbReference type="PANTHER" id="PTHR19372:SF7">
    <property type="entry name" value="SULFITE OXIDASE, MITOCHONDRIAL"/>
    <property type="match status" value="1"/>
</dbReference>
<organism evidence="3 4">
    <name type="scientific">Pseudonocardia hydrocarbonoxydans</name>
    <dbReference type="NCBI Taxonomy" id="76726"/>
    <lineage>
        <taxon>Bacteria</taxon>
        <taxon>Bacillati</taxon>
        <taxon>Actinomycetota</taxon>
        <taxon>Actinomycetes</taxon>
        <taxon>Pseudonocardiales</taxon>
        <taxon>Pseudonocardiaceae</taxon>
        <taxon>Pseudonocardia</taxon>
    </lineage>
</organism>